<keyword evidence="3" id="KW-0158">Chromosome</keyword>
<feature type="compositionally biased region" description="Acidic residues" evidence="8">
    <location>
        <begin position="960"/>
        <end position="973"/>
    </location>
</feature>
<feature type="compositionally biased region" description="Basic and acidic residues" evidence="8">
    <location>
        <begin position="949"/>
        <end position="959"/>
    </location>
</feature>
<protein>
    <recommendedName>
        <fullName evidence="9">Nuclear condensin complex subunit 3 C-terminal domain-containing protein</fullName>
    </recommendedName>
</protein>
<dbReference type="PANTHER" id="PTHR14418">
    <property type="entry name" value="CONDENSIN COMPLEX SUBUNIT 3-RELATED"/>
    <property type="match status" value="1"/>
</dbReference>
<keyword evidence="6" id="KW-0226">DNA condensation</keyword>
<feature type="domain" description="Nuclear condensin complex subunit 3 C-terminal" evidence="9">
    <location>
        <begin position="596"/>
        <end position="890"/>
    </location>
</feature>
<evidence type="ECO:0000313" key="10">
    <source>
        <dbReference type="EnsemblMetazoa" id="AALFPA23_023993.P35758"/>
    </source>
</evidence>
<feature type="compositionally biased region" description="Low complexity" evidence="8">
    <location>
        <begin position="1514"/>
        <end position="1523"/>
    </location>
</feature>
<evidence type="ECO:0000259" key="9">
    <source>
        <dbReference type="Pfam" id="PF12719"/>
    </source>
</evidence>
<evidence type="ECO:0000256" key="1">
    <source>
        <dbReference type="ARBA" id="ARBA00004286"/>
    </source>
</evidence>
<dbReference type="Pfam" id="PF12719">
    <property type="entry name" value="Cnd3"/>
    <property type="match status" value="1"/>
</dbReference>
<evidence type="ECO:0000256" key="4">
    <source>
        <dbReference type="ARBA" id="ARBA00022618"/>
    </source>
</evidence>
<dbReference type="Proteomes" id="UP000069940">
    <property type="component" value="Unassembled WGS sequence"/>
</dbReference>
<comment type="similarity">
    <text evidence="2">Belongs to the CND3 (condensin subunit 3) family.</text>
</comment>
<feature type="compositionally biased region" description="Low complexity" evidence="8">
    <location>
        <begin position="996"/>
        <end position="1005"/>
    </location>
</feature>
<dbReference type="RefSeq" id="XP_019549483.3">
    <property type="nucleotide sequence ID" value="XM_019693938.4"/>
</dbReference>
<feature type="compositionally biased region" description="Basic and acidic residues" evidence="8">
    <location>
        <begin position="1260"/>
        <end position="1271"/>
    </location>
</feature>
<dbReference type="GeneID" id="109419688"/>
<dbReference type="InterPro" id="IPR025977">
    <property type="entry name" value="Cnd3_C"/>
</dbReference>
<feature type="compositionally biased region" description="Basic and acidic residues" evidence="8">
    <location>
        <begin position="1065"/>
        <end position="1079"/>
    </location>
</feature>
<accession>A0ABM2A342</accession>
<feature type="compositionally biased region" description="Basic and acidic residues" evidence="8">
    <location>
        <begin position="1299"/>
        <end position="1311"/>
    </location>
</feature>
<feature type="compositionally biased region" description="Polar residues" evidence="8">
    <location>
        <begin position="1104"/>
        <end position="1114"/>
    </location>
</feature>
<evidence type="ECO:0000256" key="6">
    <source>
        <dbReference type="ARBA" id="ARBA00023067"/>
    </source>
</evidence>
<feature type="compositionally biased region" description="Basic and acidic residues" evidence="8">
    <location>
        <begin position="1198"/>
        <end position="1211"/>
    </location>
</feature>
<feature type="compositionally biased region" description="Low complexity" evidence="8">
    <location>
        <begin position="1474"/>
        <end position="1491"/>
    </location>
</feature>
<reference evidence="10" key="2">
    <citation type="submission" date="2025-05" db="UniProtKB">
        <authorList>
            <consortium name="EnsemblMetazoa"/>
        </authorList>
    </citation>
    <scope>IDENTIFICATION</scope>
    <source>
        <strain evidence="10">Foshan</strain>
    </source>
</reference>
<proteinExistence type="inferred from homology"/>
<dbReference type="EnsemblMetazoa" id="AALFPA23_023993.R35758">
    <property type="protein sequence ID" value="AALFPA23_023993.P35758"/>
    <property type="gene ID" value="AALFPA23_023993"/>
</dbReference>
<keyword evidence="5" id="KW-0498">Mitosis</keyword>
<keyword evidence="4" id="KW-0132">Cell division</keyword>
<evidence type="ECO:0000256" key="8">
    <source>
        <dbReference type="SAM" id="MobiDB-lite"/>
    </source>
</evidence>
<organism evidence="10 11">
    <name type="scientific">Aedes albopictus</name>
    <name type="common">Asian tiger mosquito</name>
    <name type="synonym">Stegomyia albopicta</name>
    <dbReference type="NCBI Taxonomy" id="7160"/>
    <lineage>
        <taxon>Eukaryota</taxon>
        <taxon>Metazoa</taxon>
        <taxon>Ecdysozoa</taxon>
        <taxon>Arthropoda</taxon>
        <taxon>Hexapoda</taxon>
        <taxon>Insecta</taxon>
        <taxon>Pterygota</taxon>
        <taxon>Neoptera</taxon>
        <taxon>Endopterygota</taxon>
        <taxon>Diptera</taxon>
        <taxon>Nematocera</taxon>
        <taxon>Culicoidea</taxon>
        <taxon>Culicidae</taxon>
        <taxon>Culicinae</taxon>
        <taxon>Aedini</taxon>
        <taxon>Aedes</taxon>
        <taxon>Stegomyia</taxon>
    </lineage>
</organism>
<feature type="compositionally biased region" description="Polar residues" evidence="8">
    <location>
        <begin position="1424"/>
        <end position="1436"/>
    </location>
</feature>
<evidence type="ECO:0000256" key="2">
    <source>
        <dbReference type="ARBA" id="ARBA00006533"/>
    </source>
</evidence>
<dbReference type="PANTHER" id="PTHR14418:SF5">
    <property type="entry name" value="CONDENSIN COMPLEX SUBUNIT 3"/>
    <property type="match status" value="1"/>
</dbReference>
<reference evidence="11" key="1">
    <citation type="journal article" date="2015" name="Proc. Natl. Acad. Sci. U.S.A.">
        <title>Genome sequence of the Asian Tiger mosquito, Aedes albopictus, reveals insights into its biology, genetics, and evolution.</title>
        <authorList>
            <person name="Chen X.G."/>
            <person name="Jiang X."/>
            <person name="Gu J."/>
            <person name="Xu M."/>
            <person name="Wu Y."/>
            <person name="Deng Y."/>
            <person name="Zhang C."/>
            <person name="Bonizzoni M."/>
            <person name="Dermauw W."/>
            <person name="Vontas J."/>
            <person name="Armbruster P."/>
            <person name="Huang X."/>
            <person name="Yang Y."/>
            <person name="Zhang H."/>
            <person name="He W."/>
            <person name="Peng H."/>
            <person name="Liu Y."/>
            <person name="Wu K."/>
            <person name="Chen J."/>
            <person name="Lirakis M."/>
            <person name="Topalis P."/>
            <person name="Van Leeuwen T."/>
            <person name="Hall A.B."/>
            <person name="Jiang X."/>
            <person name="Thorpe C."/>
            <person name="Mueller R.L."/>
            <person name="Sun C."/>
            <person name="Waterhouse R.M."/>
            <person name="Yan G."/>
            <person name="Tu Z.J."/>
            <person name="Fang X."/>
            <person name="James A.A."/>
        </authorList>
    </citation>
    <scope>NUCLEOTIDE SEQUENCE [LARGE SCALE GENOMIC DNA]</scope>
    <source>
        <strain evidence="11">Foshan</strain>
    </source>
</reference>
<keyword evidence="7" id="KW-0131">Cell cycle</keyword>
<feature type="compositionally biased region" description="Low complexity" evidence="8">
    <location>
        <begin position="1437"/>
        <end position="1458"/>
    </location>
</feature>
<feature type="compositionally biased region" description="Acidic residues" evidence="8">
    <location>
        <begin position="1080"/>
        <end position="1098"/>
    </location>
</feature>
<feature type="compositionally biased region" description="Basic and acidic residues" evidence="8">
    <location>
        <begin position="1354"/>
        <end position="1365"/>
    </location>
</feature>
<feature type="compositionally biased region" description="Low complexity" evidence="8">
    <location>
        <begin position="1183"/>
        <end position="1196"/>
    </location>
</feature>
<evidence type="ECO:0000313" key="11">
    <source>
        <dbReference type="Proteomes" id="UP000069940"/>
    </source>
</evidence>
<dbReference type="Gene3D" id="1.25.10.10">
    <property type="entry name" value="Leucine-rich Repeat Variant"/>
    <property type="match status" value="1"/>
</dbReference>
<dbReference type="InterPro" id="IPR011989">
    <property type="entry name" value="ARM-like"/>
</dbReference>
<feature type="compositionally biased region" description="Polar residues" evidence="8">
    <location>
        <begin position="1021"/>
        <end position="1040"/>
    </location>
</feature>
<sequence>MPPRKRKIKVVVPTSSPEKAKFSVVVIQTILNAQESETSHVKLIKELKNIYPTIPHESFMKSFIQSLKGAMQHDETNEFANNRLKLCAKFIADPDHSEQELTHPIIITAFDWLLNTISPAAIVRFRICQFVNLVLNAMGPEASLDDDICDKILRYMLERMRDVAPNVRVQAVLALQRLQNPDDPEDCVFRTYIYHLDTDPSPKVRQTIISSLGRNYRTIPYIIERLWDVEERVRRHTYLQMSSYPVKQYKVAQRLTFLEQGLNDHSESVRKVVKNVMIPQWFESYQKDYVAFVKALKIDADEKELVRFRNTGKLALFEIFSKYGIADAMTMLGMREDDKTVPLENLTIETAVCWQALLEFLQKTESDELDNLMVDLSTFCNYVKVFAETPTACNYIRLLAEDPSMITDKLQKMYFQSMLQILLEIVDSYDFGDEFGRETLKKILADVLCCCDLDEDNVKIILSIFERLIGDVETRFKFFVDLINSVLEPSRTDVSNSSRSLVEEYLEKNPDKSLQMQITRLRLTIMDLKEQEMEKVNRKDYAGAQKVAEELNSANEEYATLLKPILMEVSSTSEGSSLFRESMLRPKKITNATINKCLQISFYLVNSSTVQSLTPIVCDLYKTFISRYVESAEIATRDWALRCSVAFSMLYDGLSKETFQLLYHQFFRNHCTRIWQTSIEGIFELMDHYGFEHFDVESKKDESRKNTRQLFNTMDYLDQDDDANTSSTGTGVDLMRMMTHFFETCEDNVICSAIVDGFCRLILHGHCTSQDIMSKLLLKYFNPTTEPKTQQILGIFFECLIKKKRQEILQKALLHTLFTILEAPNDSPLQEVKPEHVVKFVIDSTKPVFCSPGLNPHNTIAISFLQVMLDNLNYKDLLKLLSKELLTLEISDDAVLKNDITHCIDQILQEQTLDPKIIKNLKDFKEMLQGTYRESLTFSSSRAPPAAAPEEHDPDHISDPDEPPEAPLDEEEPPKDPKEVPQINKSSLQKDDSVLTQSSPAKSAPAPAPASPVVPQTPTTFGSDNTSGMKSLRKSMNVSDRNVAREVFKVPDANATKKLRQKLQKAADKKTKPDKQPEKDESDESPASPESDEPEPAAEESFAIPSTQDISGVSSIDGDRSILHLEIPETQRPMEGQSTPIQRTPTKRKISHGSTEEEEEEIVDSSPNVVTSRRDRSMVRPPASAKSIAKSQSAAKVEQPRTRNTARKEIINTKVMTRKSLTDITGGIKGSKRGSLTGIEPLERSPPVRRKDRSSGEGSKMPEKSAKKDSKTTPAVAKLPSKRLAAAADQEKPASANKEAAKEKEPAEKSKSTIKKQTNTAKKAEEAKTDSPAIRTSRRNLNKDDSSATSSSKKNSEKQAVEKKTPANSKKSAPEKPSPTAVPSASKRTTRKSSDKSSTPSSEKPEKGSTRSASKPVPPEKPTSRVSLTRQNAVQESASSTPTAASKSQPSSNSSTKNPVKRTMSTRGSKGSIAGSPAASLSVSSIGSDSSTMASPVRPKRTAVTPLSGESAVTTRSTSTPTRPARKAAKK</sequence>
<name>A0ABM2A342_AEDAL</name>
<feature type="region of interest" description="Disordered" evidence="8">
    <location>
        <begin position="935"/>
        <end position="1531"/>
    </location>
</feature>
<evidence type="ECO:0000256" key="5">
    <source>
        <dbReference type="ARBA" id="ARBA00022776"/>
    </source>
</evidence>
<comment type="subcellular location">
    <subcellularLocation>
        <location evidence="1">Chromosome</location>
    </subcellularLocation>
</comment>
<evidence type="ECO:0000256" key="3">
    <source>
        <dbReference type="ARBA" id="ARBA00022454"/>
    </source>
</evidence>
<dbReference type="InterPro" id="IPR016024">
    <property type="entry name" value="ARM-type_fold"/>
</dbReference>
<evidence type="ECO:0000256" key="7">
    <source>
        <dbReference type="ARBA" id="ARBA00023306"/>
    </source>
</evidence>
<keyword evidence="11" id="KW-1185">Reference proteome</keyword>
<dbReference type="SUPFAM" id="SSF48371">
    <property type="entry name" value="ARM repeat"/>
    <property type="match status" value="2"/>
</dbReference>
<dbReference type="InterPro" id="IPR027165">
    <property type="entry name" value="CND3"/>
</dbReference>
<feature type="compositionally biased region" description="Basic and acidic residues" evidence="8">
    <location>
        <begin position="1117"/>
        <end position="1129"/>
    </location>
</feature>